<dbReference type="InterPro" id="IPR036396">
    <property type="entry name" value="Cyt_P450_sf"/>
</dbReference>
<protein>
    <submittedName>
        <fullName evidence="1">Uncharacterized protein</fullName>
    </submittedName>
</protein>
<dbReference type="Pfam" id="PF00067">
    <property type="entry name" value="p450"/>
    <property type="match status" value="1"/>
</dbReference>
<proteinExistence type="predicted"/>
<dbReference type="SUPFAM" id="SSF48264">
    <property type="entry name" value="Cytochrome P450"/>
    <property type="match status" value="1"/>
</dbReference>
<dbReference type="Proteomes" id="UP000298652">
    <property type="component" value="Chromosome 8"/>
</dbReference>
<dbReference type="AlphaFoldDB" id="A0A4U6TLH5"/>
<dbReference type="GO" id="GO:0005506">
    <property type="term" value="F:iron ion binding"/>
    <property type="evidence" value="ECO:0007669"/>
    <property type="project" value="InterPro"/>
</dbReference>
<dbReference type="GO" id="GO:0016705">
    <property type="term" value="F:oxidoreductase activity, acting on paired donors, with incorporation or reduction of molecular oxygen"/>
    <property type="evidence" value="ECO:0007669"/>
    <property type="project" value="InterPro"/>
</dbReference>
<name>A0A4U6TLH5_SETVI</name>
<dbReference type="GO" id="GO:0004497">
    <property type="term" value="F:monooxygenase activity"/>
    <property type="evidence" value="ECO:0007669"/>
    <property type="project" value="InterPro"/>
</dbReference>
<dbReference type="EMBL" id="CM016559">
    <property type="protein sequence ID" value="TKW02652.1"/>
    <property type="molecule type" value="Genomic_DNA"/>
</dbReference>
<evidence type="ECO:0000313" key="1">
    <source>
        <dbReference type="EMBL" id="TKW02652.1"/>
    </source>
</evidence>
<gene>
    <name evidence="1" type="ORF">SEVIR_8G254200v2</name>
</gene>
<organism evidence="1 2">
    <name type="scientific">Setaria viridis</name>
    <name type="common">Green bristlegrass</name>
    <name type="synonym">Setaria italica subsp. viridis</name>
    <dbReference type="NCBI Taxonomy" id="4556"/>
    <lineage>
        <taxon>Eukaryota</taxon>
        <taxon>Viridiplantae</taxon>
        <taxon>Streptophyta</taxon>
        <taxon>Embryophyta</taxon>
        <taxon>Tracheophyta</taxon>
        <taxon>Spermatophyta</taxon>
        <taxon>Magnoliopsida</taxon>
        <taxon>Liliopsida</taxon>
        <taxon>Poales</taxon>
        <taxon>Poaceae</taxon>
        <taxon>PACMAD clade</taxon>
        <taxon>Panicoideae</taxon>
        <taxon>Panicodae</taxon>
        <taxon>Paniceae</taxon>
        <taxon>Cenchrinae</taxon>
        <taxon>Setaria</taxon>
    </lineage>
</organism>
<dbReference type="InterPro" id="IPR001128">
    <property type="entry name" value="Cyt_P450"/>
</dbReference>
<dbReference type="Gene3D" id="1.10.630.10">
    <property type="entry name" value="Cytochrome P450"/>
    <property type="match status" value="1"/>
</dbReference>
<accession>A0A4U6TLH5</accession>
<reference evidence="1" key="1">
    <citation type="submission" date="2019-03" db="EMBL/GenBank/DDBJ databases">
        <title>WGS assembly of Setaria viridis.</title>
        <authorList>
            <person name="Huang P."/>
            <person name="Jenkins J."/>
            <person name="Grimwood J."/>
            <person name="Barry K."/>
            <person name="Healey A."/>
            <person name="Mamidi S."/>
            <person name="Sreedasyam A."/>
            <person name="Shu S."/>
            <person name="Feldman M."/>
            <person name="Wu J."/>
            <person name="Yu Y."/>
            <person name="Chen C."/>
            <person name="Johnson J."/>
            <person name="Rokhsar D."/>
            <person name="Baxter I."/>
            <person name="Schmutz J."/>
            <person name="Brutnell T."/>
            <person name="Kellogg E."/>
        </authorList>
    </citation>
    <scope>NUCLEOTIDE SEQUENCE [LARGE SCALE GENOMIC DNA]</scope>
</reference>
<sequence>MVRRKQCISHVASGRLRLLVPVPLLVSGPAGVPVALPRARLRRALRHHGAGERLGATGPAETPEEFRPERFEDDDAVVAVDLRGADFELVPFSAGRRMCPWQAFCSTTSTGRCPAWPIWRSWT</sequence>
<dbReference type="PANTHER" id="PTHR24281">
    <property type="entry name" value="STEROID 21-HYDROXYLASE-RELATED"/>
    <property type="match status" value="1"/>
</dbReference>
<dbReference type="GO" id="GO:0020037">
    <property type="term" value="F:heme binding"/>
    <property type="evidence" value="ECO:0007669"/>
    <property type="project" value="InterPro"/>
</dbReference>
<evidence type="ECO:0000313" key="2">
    <source>
        <dbReference type="Proteomes" id="UP000298652"/>
    </source>
</evidence>
<keyword evidence="2" id="KW-1185">Reference proteome</keyword>
<dbReference type="Gramene" id="TKW02652">
    <property type="protein sequence ID" value="TKW02652"/>
    <property type="gene ID" value="SEVIR_8G254200v2"/>
</dbReference>